<gene>
    <name evidence="6" type="ORF">PIB30_032002</name>
</gene>
<evidence type="ECO:0000256" key="3">
    <source>
        <dbReference type="PROSITE-ProRule" id="PRU00176"/>
    </source>
</evidence>
<organism evidence="6 7">
    <name type="scientific">Stylosanthes scabra</name>
    <dbReference type="NCBI Taxonomy" id="79078"/>
    <lineage>
        <taxon>Eukaryota</taxon>
        <taxon>Viridiplantae</taxon>
        <taxon>Streptophyta</taxon>
        <taxon>Embryophyta</taxon>
        <taxon>Tracheophyta</taxon>
        <taxon>Spermatophyta</taxon>
        <taxon>Magnoliopsida</taxon>
        <taxon>eudicotyledons</taxon>
        <taxon>Gunneridae</taxon>
        <taxon>Pentapetalae</taxon>
        <taxon>rosids</taxon>
        <taxon>fabids</taxon>
        <taxon>Fabales</taxon>
        <taxon>Fabaceae</taxon>
        <taxon>Papilionoideae</taxon>
        <taxon>50 kb inversion clade</taxon>
        <taxon>dalbergioids sensu lato</taxon>
        <taxon>Dalbergieae</taxon>
        <taxon>Pterocarpus clade</taxon>
        <taxon>Stylosanthes</taxon>
    </lineage>
</organism>
<feature type="domain" description="RRM" evidence="5">
    <location>
        <begin position="9"/>
        <end position="89"/>
    </location>
</feature>
<feature type="domain" description="RRM" evidence="5">
    <location>
        <begin position="95"/>
        <end position="161"/>
    </location>
</feature>
<dbReference type="Proteomes" id="UP001341840">
    <property type="component" value="Unassembled WGS sequence"/>
</dbReference>
<dbReference type="CDD" id="cd00590">
    <property type="entry name" value="RRM_SF"/>
    <property type="match status" value="1"/>
</dbReference>
<dbReference type="Pfam" id="PF00076">
    <property type="entry name" value="RRM_1"/>
    <property type="match status" value="2"/>
</dbReference>
<keyword evidence="2" id="KW-0539">Nucleus</keyword>
<keyword evidence="7" id="KW-1185">Reference proteome</keyword>
<dbReference type="SUPFAM" id="SSF54928">
    <property type="entry name" value="RNA-binding domain, RBD"/>
    <property type="match status" value="2"/>
</dbReference>
<feature type="region of interest" description="Disordered" evidence="4">
    <location>
        <begin position="272"/>
        <end position="296"/>
    </location>
</feature>
<comment type="caution">
    <text evidence="6">The sequence shown here is derived from an EMBL/GenBank/DDBJ whole genome shotgun (WGS) entry which is preliminary data.</text>
</comment>
<evidence type="ECO:0000313" key="7">
    <source>
        <dbReference type="Proteomes" id="UP001341840"/>
    </source>
</evidence>
<name>A0ABU6VE92_9FABA</name>
<dbReference type="PANTHER" id="PTHR48033:SF10">
    <property type="entry name" value="RNA-BINDING PROTEIN SQUID"/>
    <property type="match status" value="1"/>
</dbReference>
<reference evidence="6 7" key="1">
    <citation type="journal article" date="2023" name="Plants (Basel)">
        <title>Bridging the Gap: Combining Genomics and Transcriptomics Approaches to Understand Stylosanthes scabra, an Orphan Legume from the Brazilian Caatinga.</title>
        <authorList>
            <person name="Ferreira-Neto J.R.C."/>
            <person name="da Silva M.D."/>
            <person name="Binneck E."/>
            <person name="de Melo N.F."/>
            <person name="da Silva R.H."/>
            <person name="de Melo A.L.T.M."/>
            <person name="Pandolfi V."/>
            <person name="Bustamante F.O."/>
            <person name="Brasileiro-Vidal A.C."/>
            <person name="Benko-Iseppon A.M."/>
        </authorList>
    </citation>
    <scope>NUCLEOTIDE SEQUENCE [LARGE SCALE GENOMIC DNA]</scope>
    <source>
        <tissue evidence="6">Leaves</tissue>
    </source>
</reference>
<keyword evidence="3" id="KW-0694">RNA-binding</keyword>
<dbReference type="InterPro" id="IPR012677">
    <property type="entry name" value="Nucleotide-bd_a/b_plait_sf"/>
</dbReference>
<dbReference type="InterPro" id="IPR000504">
    <property type="entry name" value="RRM_dom"/>
</dbReference>
<evidence type="ECO:0000256" key="4">
    <source>
        <dbReference type="SAM" id="MobiDB-lite"/>
    </source>
</evidence>
<accession>A0ABU6VE92</accession>
<dbReference type="PANTHER" id="PTHR48033">
    <property type="entry name" value="RNA-BINDING (RRM/RBD/RNP MOTIFS) FAMILY PROTEIN"/>
    <property type="match status" value="1"/>
</dbReference>
<dbReference type="PROSITE" id="PS50102">
    <property type="entry name" value="RRM"/>
    <property type="match status" value="2"/>
</dbReference>
<comment type="subcellular location">
    <subcellularLocation>
        <location evidence="1">Nucleus</location>
    </subcellularLocation>
</comment>
<protein>
    <recommendedName>
        <fullName evidence="5">RRM domain-containing protein</fullName>
    </recommendedName>
</protein>
<dbReference type="EMBL" id="JASCZI010151174">
    <property type="protein sequence ID" value="MED6170543.1"/>
    <property type="molecule type" value="Genomic_DNA"/>
</dbReference>
<evidence type="ECO:0000256" key="2">
    <source>
        <dbReference type="ARBA" id="ARBA00023242"/>
    </source>
</evidence>
<dbReference type="Gene3D" id="3.30.70.330">
    <property type="match status" value="2"/>
</dbReference>
<evidence type="ECO:0000313" key="6">
    <source>
        <dbReference type="EMBL" id="MED6170543.1"/>
    </source>
</evidence>
<sequence>MEKGPNFVPGLFVGFIPPTMTNGQLQDHFAKYGKITDSVILNDQRPKYGFVNFTDPSSVDKAIQDTDHFINGRKVTVRKGILTVRPSDREHIKTNRLYVYQITQHVSSDELATFFGEYGQVISCCIERDQHYGWIYFQFSKTVDDVLAAHGNWINFRGRFMLEISKHIIERHLKNANRSGEGGDFGAYDPHQTAVYNPAGGNMASGLHDANGMVVNNQLWQPYANNAMVPFLEFPNSTRYRRYYYPPPPIMYNPQYVIPFHYGYGGVFTQGASGSGGPSNASQDDDPDSLFSQKKD</sequence>
<dbReference type="SMART" id="SM00360">
    <property type="entry name" value="RRM"/>
    <property type="match status" value="2"/>
</dbReference>
<proteinExistence type="predicted"/>
<dbReference type="InterPro" id="IPR035979">
    <property type="entry name" value="RBD_domain_sf"/>
</dbReference>
<evidence type="ECO:0000259" key="5">
    <source>
        <dbReference type="PROSITE" id="PS50102"/>
    </source>
</evidence>
<evidence type="ECO:0000256" key="1">
    <source>
        <dbReference type="ARBA" id="ARBA00004123"/>
    </source>
</evidence>